<evidence type="ECO:0000313" key="1">
    <source>
        <dbReference type="EMBL" id="KAJ2794297.1"/>
    </source>
</evidence>
<dbReference type="Proteomes" id="UP001140096">
    <property type="component" value="Unassembled WGS sequence"/>
</dbReference>
<feature type="non-terminal residue" evidence="1">
    <location>
        <position position="211"/>
    </location>
</feature>
<accession>A0ACC1KSS5</accession>
<proteinExistence type="predicted"/>
<name>A0ACC1KSS5_9FUNG</name>
<dbReference type="EMBL" id="JANBUP010004341">
    <property type="protein sequence ID" value="KAJ2794297.1"/>
    <property type="molecule type" value="Genomic_DNA"/>
</dbReference>
<keyword evidence="2" id="KW-1185">Reference proteome</keyword>
<comment type="caution">
    <text evidence="1">The sequence shown here is derived from an EMBL/GenBank/DDBJ whole genome shotgun (WGS) entry which is preliminary data.</text>
</comment>
<reference evidence="1" key="1">
    <citation type="submission" date="2022-07" db="EMBL/GenBank/DDBJ databases">
        <title>Phylogenomic reconstructions and comparative analyses of Kickxellomycotina fungi.</title>
        <authorList>
            <person name="Reynolds N.K."/>
            <person name="Stajich J.E."/>
            <person name="Barry K."/>
            <person name="Grigoriev I.V."/>
            <person name="Crous P."/>
            <person name="Smith M.E."/>
        </authorList>
    </citation>
    <scope>NUCLEOTIDE SEQUENCE</scope>
    <source>
        <strain evidence="1">CBS 102833</strain>
    </source>
</reference>
<protein>
    <submittedName>
        <fullName evidence="1">Uncharacterized protein</fullName>
    </submittedName>
</protein>
<organism evidence="1 2">
    <name type="scientific">Coemansia furcata</name>
    <dbReference type="NCBI Taxonomy" id="417177"/>
    <lineage>
        <taxon>Eukaryota</taxon>
        <taxon>Fungi</taxon>
        <taxon>Fungi incertae sedis</taxon>
        <taxon>Zoopagomycota</taxon>
        <taxon>Kickxellomycotina</taxon>
        <taxon>Kickxellomycetes</taxon>
        <taxon>Kickxellales</taxon>
        <taxon>Kickxellaceae</taxon>
        <taxon>Coemansia</taxon>
    </lineage>
</organism>
<sequence>MFPSLGLLSQIDCPHKDKCGRGTLCLYRHRPVPAVIPDTTATAIKRKPEPPPQPPSVVGAAQKATRDPTSEPPPTAVVAQEPVPSTAAILVESTPVLAEKKEHTAAPPATSGSACDTDAWRVLTLNYDTAGPAYDNECETARVVPQLKAIVGDKVGYAKRQRALALIYELMAAKTPEPSWMPAKLAVECEDRIYRESGAGTYHGKLAGCLR</sequence>
<evidence type="ECO:0000313" key="2">
    <source>
        <dbReference type="Proteomes" id="UP001140096"/>
    </source>
</evidence>
<gene>
    <name evidence="1" type="ORF">H4S07_006795</name>
</gene>